<name>A0A445I9S4_GLYSO</name>
<dbReference type="AlphaFoldDB" id="A0A445I9S4"/>
<keyword evidence="5" id="KW-1015">Disulfide bond</keyword>
<feature type="domain" description="Protein kinase" evidence="7">
    <location>
        <begin position="244"/>
        <end position="390"/>
    </location>
</feature>
<evidence type="ECO:0000259" key="7">
    <source>
        <dbReference type="PROSITE" id="PS50011"/>
    </source>
</evidence>
<evidence type="ECO:0000313" key="8">
    <source>
        <dbReference type="EMBL" id="RZB82789.1"/>
    </source>
</evidence>
<dbReference type="Pfam" id="PF00188">
    <property type="entry name" value="CAP"/>
    <property type="match status" value="1"/>
</dbReference>
<dbReference type="InterPro" id="IPR035940">
    <property type="entry name" value="CAP_sf"/>
</dbReference>
<dbReference type="GO" id="GO:0005524">
    <property type="term" value="F:ATP binding"/>
    <property type="evidence" value="ECO:0007669"/>
    <property type="project" value="InterPro"/>
</dbReference>
<reference evidence="8 9" key="1">
    <citation type="submission" date="2018-09" db="EMBL/GenBank/DDBJ databases">
        <title>A high-quality reference genome of wild soybean provides a powerful tool to mine soybean genomes.</title>
        <authorList>
            <person name="Xie M."/>
            <person name="Chung C.Y.L."/>
            <person name="Li M.-W."/>
            <person name="Wong F.-L."/>
            <person name="Chan T.-F."/>
            <person name="Lam H.-M."/>
        </authorList>
    </citation>
    <scope>NUCLEOTIDE SEQUENCE [LARGE SCALE GENOMIC DNA]</scope>
    <source>
        <strain evidence="9">cv. W05</strain>
        <tissue evidence="8">Hypocotyl of etiolated seedlings</tissue>
    </source>
</reference>
<keyword evidence="9" id="KW-1185">Reference proteome</keyword>
<dbReference type="SMART" id="SM00198">
    <property type="entry name" value="SCP"/>
    <property type="match status" value="1"/>
</dbReference>
<dbReference type="InterPro" id="IPR001283">
    <property type="entry name" value="CRISP-related"/>
</dbReference>
<sequence length="390" mass="43977">MCVLGLVIVGDVAYAQDSAEDYVNAHNAARAEVGSQSPRQTVIVPSLAWDDTVAAYAESYANQRKGDCQLIHSGGEYGENIAMSTGELSGTDAVKMWVDEKSNYDYDSNSCVGGECLHYTQVVWANSVRLGCAKVTCDNGGTFITCNYDPPGNFVATSVLVSFMVYYAPWTEFKKRRSNAIHPLMKKQNHQKNTRQEAELLPLAMQEQGSKEIVTYISSKLSRLLERLIPRMSFKELCKATDYFSTDNVLGIGTTGIMYKAKVPNNCFLAVKRLYGADEYKREFLLETMILGRHRHRNIAPLVGFCIEKRERILVYKYMSNGRLSDWFHSDEGDQKIKLEWPERIHIALGIARGLSWLHKRCKIFHLNLDSECVLLDRYAASAGGYWKIA</sequence>
<evidence type="ECO:0000256" key="2">
    <source>
        <dbReference type="ARBA" id="ARBA00009923"/>
    </source>
</evidence>
<gene>
    <name evidence="8" type="ORF">D0Y65_031747</name>
</gene>
<evidence type="ECO:0000256" key="6">
    <source>
        <dbReference type="SAM" id="SignalP"/>
    </source>
</evidence>
<accession>A0A445I9S4</accession>
<dbReference type="Gene3D" id="3.30.200.20">
    <property type="entry name" value="Phosphorylase Kinase, domain 1"/>
    <property type="match status" value="1"/>
</dbReference>
<dbReference type="PANTHER" id="PTHR48006">
    <property type="entry name" value="LEUCINE-RICH REPEAT-CONTAINING PROTEIN DDB_G0281931-RELATED"/>
    <property type="match status" value="1"/>
</dbReference>
<dbReference type="Gene3D" id="1.10.510.10">
    <property type="entry name" value="Transferase(Phosphotransferase) domain 1"/>
    <property type="match status" value="1"/>
</dbReference>
<dbReference type="PANTHER" id="PTHR48006:SF88">
    <property type="entry name" value="LRR RECEPTOR-LIKE KINASE FAMILY PROTEIN"/>
    <property type="match status" value="1"/>
</dbReference>
<dbReference type="CDD" id="cd05381">
    <property type="entry name" value="CAP_PR-1"/>
    <property type="match status" value="1"/>
</dbReference>
<keyword evidence="4" id="KW-0611">Plant defense</keyword>
<dbReference type="GO" id="GO:0005576">
    <property type="term" value="C:extracellular region"/>
    <property type="evidence" value="ECO:0007669"/>
    <property type="project" value="InterPro"/>
</dbReference>
<dbReference type="EMBL" id="QZWG01000011">
    <property type="protein sequence ID" value="RZB82789.1"/>
    <property type="molecule type" value="Genomic_DNA"/>
</dbReference>
<dbReference type="InterPro" id="IPR018244">
    <property type="entry name" value="Allrgn_V5/Tpx1_CS"/>
</dbReference>
<dbReference type="FunFam" id="3.40.33.10:FF:000006">
    <property type="entry name" value="Putative pathogenesis-related protein 1"/>
    <property type="match status" value="1"/>
</dbReference>
<dbReference type="Proteomes" id="UP000289340">
    <property type="component" value="Chromosome 11"/>
</dbReference>
<dbReference type="SUPFAM" id="SSF56112">
    <property type="entry name" value="Protein kinase-like (PK-like)"/>
    <property type="match status" value="1"/>
</dbReference>
<dbReference type="GO" id="GO:0004672">
    <property type="term" value="F:protein kinase activity"/>
    <property type="evidence" value="ECO:0007669"/>
    <property type="project" value="InterPro"/>
</dbReference>
<dbReference type="InterPro" id="IPR014044">
    <property type="entry name" value="CAP_dom"/>
</dbReference>
<dbReference type="InterPro" id="IPR011009">
    <property type="entry name" value="Kinase-like_dom_sf"/>
</dbReference>
<dbReference type="PROSITE" id="PS50011">
    <property type="entry name" value="PROTEIN_KINASE_DOM"/>
    <property type="match status" value="1"/>
</dbReference>
<dbReference type="InterPro" id="IPR000719">
    <property type="entry name" value="Prot_kinase_dom"/>
</dbReference>
<comment type="caution">
    <text evidence="8">The sequence shown here is derived from an EMBL/GenBank/DDBJ whole genome shotgun (WGS) entry which is preliminary data.</text>
</comment>
<dbReference type="InterPro" id="IPR001245">
    <property type="entry name" value="Ser-Thr/Tyr_kinase_cat_dom"/>
</dbReference>
<dbReference type="PROSITE" id="PS01010">
    <property type="entry name" value="CRISP_2"/>
    <property type="match status" value="1"/>
</dbReference>
<dbReference type="GO" id="GO:0098542">
    <property type="term" value="P:defense response to other organism"/>
    <property type="evidence" value="ECO:0007669"/>
    <property type="project" value="UniProtKB-ARBA"/>
</dbReference>
<evidence type="ECO:0000256" key="5">
    <source>
        <dbReference type="ARBA" id="ARBA00023157"/>
    </source>
</evidence>
<evidence type="ECO:0000256" key="3">
    <source>
        <dbReference type="ARBA" id="ARBA00022729"/>
    </source>
</evidence>
<feature type="chain" id="PRO_5019483214" evidence="6">
    <location>
        <begin position="16"/>
        <end position="390"/>
    </location>
</feature>
<organism evidence="8 9">
    <name type="scientific">Glycine soja</name>
    <name type="common">Wild soybean</name>
    <dbReference type="NCBI Taxonomy" id="3848"/>
    <lineage>
        <taxon>Eukaryota</taxon>
        <taxon>Viridiplantae</taxon>
        <taxon>Streptophyta</taxon>
        <taxon>Embryophyta</taxon>
        <taxon>Tracheophyta</taxon>
        <taxon>Spermatophyta</taxon>
        <taxon>Magnoliopsida</taxon>
        <taxon>eudicotyledons</taxon>
        <taxon>Gunneridae</taxon>
        <taxon>Pentapetalae</taxon>
        <taxon>rosids</taxon>
        <taxon>fabids</taxon>
        <taxon>Fabales</taxon>
        <taxon>Fabaceae</taxon>
        <taxon>Papilionoideae</taxon>
        <taxon>50 kb inversion clade</taxon>
        <taxon>NPAAA clade</taxon>
        <taxon>indigoferoid/millettioid clade</taxon>
        <taxon>Phaseoleae</taxon>
        <taxon>Glycine</taxon>
        <taxon>Glycine subgen. Soja</taxon>
    </lineage>
</organism>
<feature type="signal peptide" evidence="6">
    <location>
        <begin position="1"/>
        <end position="15"/>
    </location>
</feature>
<comment type="similarity">
    <text evidence="2">Belongs to the CRISP family.</text>
</comment>
<dbReference type="Gene3D" id="3.40.33.10">
    <property type="entry name" value="CAP"/>
    <property type="match status" value="1"/>
</dbReference>
<proteinExistence type="inferred from homology"/>
<dbReference type="SUPFAM" id="SSF55797">
    <property type="entry name" value="PR-1-like"/>
    <property type="match status" value="1"/>
</dbReference>
<evidence type="ECO:0000256" key="1">
    <source>
        <dbReference type="ARBA" id="ARBA00004479"/>
    </source>
</evidence>
<dbReference type="InterPro" id="IPR051824">
    <property type="entry name" value="LRR_Rcpt-Like_S/T_Kinase"/>
</dbReference>
<dbReference type="PRINTS" id="PR00837">
    <property type="entry name" value="V5TPXLIKE"/>
</dbReference>
<evidence type="ECO:0000313" key="9">
    <source>
        <dbReference type="Proteomes" id="UP000289340"/>
    </source>
</evidence>
<dbReference type="Pfam" id="PF07714">
    <property type="entry name" value="PK_Tyr_Ser-Thr"/>
    <property type="match status" value="1"/>
</dbReference>
<evidence type="ECO:0000256" key="4">
    <source>
        <dbReference type="ARBA" id="ARBA00022821"/>
    </source>
</evidence>
<keyword evidence="3 6" id="KW-0732">Signal</keyword>
<comment type="subcellular location">
    <subcellularLocation>
        <location evidence="1">Membrane</location>
        <topology evidence="1">Single-pass type I membrane protein</topology>
    </subcellularLocation>
</comment>
<dbReference type="GO" id="GO:0016020">
    <property type="term" value="C:membrane"/>
    <property type="evidence" value="ECO:0007669"/>
    <property type="project" value="UniProtKB-SubCell"/>
</dbReference>
<protein>
    <submittedName>
        <fullName evidence="8">Pathogenesis-related protein 1</fullName>
    </submittedName>
</protein>